<feature type="region of interest" description="Disordered" evidence="3">
    <location>
        <begin position="136"/>
        <end position="176"/>
    </location>
</feature>
<evidence type="ECO:0000256" key="2">
    <source>
        <dbReference type="ARBA" id="ARBA00022840"/>
    </source>
</evidence>
<dbReference type="OrthoDB" id="550242at2759"/>
<evidence type="ECO:0000256" key="3">
    <source>
        <dbReference type="SAM" id="MobiDB-lite"/>
    </source>
</evidence>
<dbReference type="SMART" id="SM00220">
    <property type="entry name" value="S_TKc"/>
    <property type="match status" value="1"/>
</dbReference>
<evidence type="ECO:0000259" key="4">
    <source>
        <dbReference type="PROSITE" id="PS50011"/>
    </source>
</evidence>
<dbReference type="InterPro" id="IPR000719">
    <property type="entry name" value="Prot_kinase_dom"/>
</dbReference>
<dbReference type="GO" id="GO:0005737">
    <property type="term" value="C:cytoplasm"/>
    <property type="evidence" value="ECO:0000318"/>
    <property type="project" value="GO_Central"/>
</dbReference>
<dbReference type="Pfam" id="PF00069">
    <property type="entry name" value="Pkinase"/>
    <property type="match status" value="1"/>
</dbReference>
<dbReference type="GO" id="GO:0005524">
    <property type="term" value="F:ATP binding"/>
    <property type="evidence" value="ECO:0007669"/>
    <property type="project" value="UniProtKB-KW"/>
</dbReference>
<feature type="domain" description="Protein kinase" evidence="4">
    <location>
        <begin position="4"/>
        <end position="364"/>
    </location>
</feature>
<feature type="region of interest" description="Disordered" evidence="3">
    <location>
        <begin position="1359"/>
        <end position="1381"/>
    </location>
</feature>
<accession>A0A2K3D9X8</accession>
<dbReference type="PROSITE" id="PS00108">
    <property type="entry name" value="PROTEIN_KINASE_ST"/>
    <property type="match status" value="1"/>
</dbReference>
<dbReference type="RefSeq" id="XP_042920058.1">
    <property type="nucleotide sequence ID" value="XM_043066661.1"/>
</dbReference>
<dbReference type="Gene3D" id="3.30.200.20">
    <property type="entry name" value="Phosphorylase Kinase, domain 1"/>
    <property type="match status" value="1"/>
</dbReference>
<dbReference type="SUPFAM" id="SSF56112">
    <property type="entry name" value="Protein kinase-like (PK-like)"/>
    <property type="match status" value="1"/>
</dbReference>
<dbReference type="InterPro" id="IPR008271">
    <property type="entry name" value="Ser/Thr_kinase_AS"/>
</dbReference>
<feature type="region of interest" description="Disordered" evidence="3">
    <location>
        <begin position="1987"/>
        <end position="2012"/>
    </location>
</feature>
<gene>
    <name evidence="5" type="ORF">CHLRE_10g432150v5</name>
</gene>
<keyword evidence="2" id="KW-0067">ATP-binding</keyword>
<keyword evidence="1" id="KW-0547">Nucleotide-binding</keyword>
<dbReference type="GeneID" id="5728056"/>
<feature type="compositionally biased region" description="Polar residues" evidence="3">
    <location>
        <begin position="1591"/>
        <end position="1607"/>
    </location>
</feature>
<dbReference type="KEGG" id="cre:CHLRE_10g432150v5"/>
<feature type="compositionally biased region" description="Low complexity" evidence="3">
    <location>
        <begin position="1551"/>
        <end position="1577"/>
    </location>
</feature>
<organism evidence="5 6">
    <name type="scientific">Chlamydomonas reinhardtii</name>
    <name type="common">Chlamydomonas smithii</name>
    <dbReference type="NCBI Taxonomy" id="3055"/>
    <lineage>
        <taxon>Eukaryota</taxon>
        <taxon>Viridiplantae</taxon>
        <taxon>Chlorophyta</taxon>
        <taxon>core chlorophytes</taxon>
        <taxon>Chlorophyceae</taxon>
        <taxon>CS clade</taxon>
        <taxon>Chlamydomonadales</taxon>
        <taxon>Chlamydomonadaceae</taxon>
        <taxon>Chlamydomonas</taxon>
    </lineage>
</organism>
<dbReference type="PaxDb" id="3055-EDP06272"/>
<dbReference type="InParanoid" id="A0A2K3D9X8"/>
<feature type="region of interest" description="Disordered" evidence="3">
    <location>
        <begin position="1076"/>
        <end position="1105"/>
    </location>
</feature>
<feature type="region of interest" description="Disordered" evidence="3">
    <location>
        <begin position="1303"/>
        <end position="1339"/>
    </location>
</feature>
<feature type="region of interest" description="Disordered" evidence="3">
    <location>
        <begin position="1538"/>
        <end position="1624"/>
    </location>
</feature>
<evidence type="ECO:0000313" key="5">
    <source>
        <dbReference type="EMBL" id="PNW77336.1"/>
    </source>
</evidence>
<dbReference type="InterPro" id="IPR011009">
    <property type="entry name" value="Kinase-like_dom_sf"/>
</dbReference>
<dbReference type="ExpressionAtlas" id="A0A2K3D9X8">
    <property type="expression patterns" value="baseline"/>
</dbReference>
<dbReference type="GO" id="GO:0004674">
    <property type="term" value="F:protein serine/threonine kinase activity"/>
    <property type="evidence" value="ECO:0000318"/>
    <property type="project" value="GO_Central"/>
</dbReference>
<reference evidence="5 6" key="1">
    <citation type="journal article" date="2007" name="Science">
        <title>The Chlamydomonas genome reveals the evolution of key animal and plant functions.</title>
        <authorList>
            <person name="Merchant S.S."/>
            <person name="Prochnik S.E."/>
            <person name="Vallon O."/>
            <person name="Harris E.H."/>
            <person name="Karpowicz S.J."/>
            <person name="Witman G.B."/>
            <person name="Terry A."/>
            <person name="Salamov A."/>
            <person name="Fritz-Laylin L.K."/>
            <person name="Marechal-Drouard L."/>
            <person name="Marshall W.F."/>
            <person name="Qu L.H."/>
            <person name="Nelson D.R."/>
            <person name="Sanderfoot A.A."/>
            <person name="Spalding M.H."/>
            <person name="Kapitonov V.V."/>
            <person name="Ren Q."/>
            <person name="Ferris P."/>
            <person name="Lindquist E."/>
            <person name="Shapiro H."/>
            <person name="Lucas S.M."/>
            <person name="Grimwood J."/>
            <person name="Schmutz J."/>
            <person name="Cardol P."/>
            <person name="Cerutti H."/>
            <person name="Chanfreau G."/>
            <person name="Chen C.L."/>
            <person name="Cognat V."/>
            <person name="Croft M.T."/>
            <person name="Dent R."/>
            <person name="Dutcher S."/>
            <person name="Fernandez E."/>
            <person name="Fukuzawa H."/>
            <person name="Gonzalez-Ballester D."/>
            <person name="Gonzalez-Halphen D."/>
            <person name="Hallmann A."/>
            <person name="Hanikenne M."/>
            <person name="Hippler M."/>
            <person name="Inwood W."/>
            <person name="Jabbari K."/>
            <person name="Kalanon M."/>
            <person name="Kuras R."/>
            <person name="Lefebvre P.A."/>
            <person name="Lemaire S.D."/>
            <person name="Lobanov A.V."/>
            <person name="Lohr M."/>
            <person name="Manuell A."/>
            <person name="Meier I."/>
            <person name="Mets L."/>
            <person name="Mittag M."/>
            <person name="Mittelmeier T."/>
            <person name="Moroney J.V."/>
            <person name="Moseley J."/>
            <person name="Napoli C."/>
            <person name="Nedelcu A.M."/>
            <person name="Niyogi K."/>
            <person name="Novoselov S.V."/>
            <person name="Paulsen I.T."/>
            <person name="Pazour G."/>
            <person name="Purton S."/>
            <person name="Ral J.P."/>
            <person name="Riano-Pachon D.M."/>
            <person name="Riekhof W."/>
            <person name="Rymarquis L."/>
            <person name="Schroda M."/>
            <person name="Stern D."/>
            <person name="Umen J."/>
            <person name="Willows R."/>
            <person name="Wilson N."/>
            <person name="Zimmer S.L."/>
            <person name="Allmer J."/>
            <person name="Balk J."/>
            <person name="Bisova K."/>
            <person name="Chen C.J."/>
            <person name="Elias M."/>
            <person name="Gendler K."/>
            <person name="Hauser C."/>
            <person name="Lamb M.R."/>
            <person name="Ledford H."/>
            <person name="Long J.C."/>
            <person name="Minagawa J."/>
            <person name="Page M.D."/>
            <person name="Pan J."/>
            <person name="Pootakham W."/>
            <person name="Roje S."/>
            <person name="Rose A."/>
            <person name="Stahlberg E."/>
            <person name="Terauchi A.M."/>
            <person name="Yang P."/>
            <person name="Ball S."/>
            <person name="Bowler C."/>
            <person name="Dieckmann C.L."/>
            <person name="Gladyshev V.N."/>
            <person name="Green P."/>
            <person name="Jorgensen R."/>
            <person name="Mayfield S."/>
            <person name="Mueller-Roeber B."/>
            <person name="Rajamani S."/>
            <person name="Sayre R.T."/>
            <person name="Brokstein P."/>
            <person name="Dubchak I."/>
            <person name="Goodstein D."/>
            <person name="Hornick L."/>
            <person name="Huang Y.W."/>
            <person name="Jhaveri J."/>
            <person name="Luo Y."/>
            <person name="Martinez D."/>
            <person name="Ngau W.C."/>
            <person name="Otillar B."/>
            <person name="Poliakov A."/>
            <person name="Porter A."/>
            <person name="Szajkowski L."/>
            <person name="Werner G."/>
            <person name="Zhou K."/>
            <person name="Grigoriev I.V."/>
            <person name="Rokhsar D.S."/>
            <person name="Grossman A.R."/>
        </authorList>
    </citation>
    <scope>NUCLEOTIDE SEQUENCE [LARGE SCALE GENOMIC DNA]</scope>
    <source>
        <strain evidence="6">CC-503</strain>
    </source>
</reference>
<evidence type="ECO:0000256" key="1">
    <source>
        <dbReference type="ARBA" id="ARBA00022741"/>
    </source>
</evidence>
<dbReference type="Gramene" id="PNW77336">
    <property type="protein sequence ID" value="PNW77336"/>
    <property type="gene ID" value="CHLRE_10g432150v5"/>
</dbReference>
<evidence type="ECO:0000313" key="6">
    <source>
        <dbReference type="Proteomes" id="UP000006906"/>
    </source>
</evidence>
<dbReference type="PANTHER" id="PTHR24055">
    <property type="entry name" value="MITOGEN-ACTIVATED PROTEIN KINASE"/>
    <property type="match status" value="1"/>
</dbReference>
<feature type="compositionally biased region" description="Low complexity" evidence="3">
    <location>
        <begin position="506"/>
        <end position="522"/>
    </location>
</feature>
<feature type="compositionally biased region" description="Polar residues" evidence="3">
    <location>
        <begin position="990"/>
        <end position="999"/>
    </location>
</feature>
<dbReference type="Proteomes" id="UP000006906">
    <property type="component" value="Chromosome 10"/>
</dbReference>
<dbReference type="InterPro" id="IPR050117">
    <property type="entry name" value="MAPK"/>
</dbReference>
<feature type="compositionally biased region" description="Polar residues" evidence="3">
    <location>
        <begin position="524"/>
        <end position="538"/>
    </location>
</feature>
<feature type="compositionally biased region" description="Low complexity" evidence="3">
    <location>
        <begin position="928"/>
        <end position="937"/>
    </location>
</feature>
<proteinExistence type="predicted"/>
<dbReference type="EMBL" id="CM008971">
    <property type="protein sequence ID" value="PNW77336.1"/>
    <property type="molecule type" value="Genomic_DNA"/>
</dbReference>
<dbReference type="PROSITE" id="PS50011">
    <property type="entry name" value="PROTEIN_KINASE_DOM"/>
    <property type="match status" value="1"/>
</dbReference>
<dbReference type="GO" id="GO:0035556">
    <property type="term" value="P:intracellular signal transduction"/>
    <property type="evidence" value="ECO:0000318"/>
    <property type="project" value="GO_Central"/>
</dbReference>
<dbReference type="Gene3D" id="1.10.510.10">
    <property type="entry name" value="Transferase(Phosphotransferase) domain 1"/>
    <property type="match status" value="1"/>
</dbReference>
<feature type="region of interest" description="Disordered" evidence="3">
    <location>
        <begin position="1448"/>
        <end position="1489"/>
    </location>
</feature>
<feature type="region of interest" description="Disordered" evidence="3">
    <location>
        <begin position="782"/>
        <end position="807"/>
    </location>
</feature>
<feature type="compositionally biased region" description="Low complexity" evidence="3">
    <location>
        <begin position="854"/>
        <end position="891"/>
    </location>
</feature>
<sequence>MEAYQYVRSLAEGSYGEVHACMDLAAGSLVAIKRIKAAHLDPAIKRLIMRELRVLQSLAPHVNVMGLRDVFRSSSGRVYFVFELMERSLLQELEHHPKYVLPSDMAKVVAWQLLRALEHCHKQGVVHRDVKPANVLIGVSPPENPDSPKAGPESSAANGRSSENAGEHDRTSNCKKCRPLPKGAGMVVKLCDFGLARYLPRSGASALDATRVKQLAADAAAGATAPKAPEPLNNGLSSYVVTRWYRAPEVIISCEPYDTAVDIWSFGCTLAELMSGTPLFPGSSSPDQLWRIMRCCGALADRHAAYLRSDPQLAALAETPPPGRPLAERVPAACPQMLDLINACLNMDPLKRPTATQLLQHPFFADIPRLLAADPELQQLLAAPQTKVPLPLQAPVPGVPASVVPSRPSAAAAAAAAPAVSNMAPCSPAAAAPAAAVASTAVAAPEAAKLQTACVATPEAMETDSRATAGTRSPALPSRTAADAQAPVSVTAGTAGAAESRSGRESVSAATSQHASAASAMAEQGTTTAAAQHPQQVNTPSATPAVAVPVSSTASPTAPSAPPAHAPIEHGGSAFASAVAAAAAAVEPSAAMQSSNQEPLAAQTPPEPPVAAINAAAAAAVSRIPAPGLALQQSASLPPPRAATTSAPGATATGAAAAQSVAAMNSGARLPVASGTAASGSSSSSAAAPCCTYSGALATASNVTTPECAAAALTCVPASVEHLHDLTVQTAGGSASAGATQRAGAAPASGVFSGAAVEAAPDAAANVVCAGAVDAPLAGAAPTKKQEAEAQAGAQQRGPAEHSPAAAPTCALAAAQQPTAVDAIGIKATQPVPPPLPAVAVARRSRLPPLDAQGSEAGSASGSEDVAPSAPHPSAGASTMPVPASAAASAPRGRSVDEGAKRGVQDFTAAPSKLNMTTGSLAVGSAADAADRASASPRRPDDLLGSPRLTSGAQSERLFDLVTGSSRASKAAWPTGESDGPNGLAVDGGVSQQASQMSLLQPRPPAAAAPVAAGAAPGGGARPSPSPSQQTTPRRVGWSLDGRSLLPKLQSIPADASAAALRGSCAPPAASATTAGMAHTAADRASAGGNGTPPSAFTRANVGPSTARVSGNLQLRQSMSGLCPVNENQQHLHPLDVHTPLTGASSTRLPPLLLATAMRSSARGSAAADAVASMLSGELGSLGCSGGSGGGSASGFASASHLPFVFTPAGAPMVPGAGGHHRRLPHQRPPPLAEPYVPPALGIYDSCTFPPGSFSGMLSGPLLSGALPSGIFANGGGGTTDNGLGSFGLGLSLGSMHTYSPSAFQERSSIPGSRGSVTPRGAGNVHGSAGGSGSGPGSVAHDCHVSHLNALADRMVAAQSSASGGGGGGSGPSSILGLGQNPESQALSATMAHWPADGVLDVSGVVLDCNSQLLHQGSPHTSALDLDGIEHAAASAAAAHVYLATSRSSLHGGAGSGPSSFGNQAGSGPNSFGNPPGSGPNSFGWQSVPGGAAAAAGGVPGGLADSQSGFRTSSVGGSNGAVPGSSCVVGISGSASVTGDYTDQPNPFRPPNSSRSSSSNLEAHSGAAGGMATAGLAPQPPSQPQQQSSSRFTRQSPNSVANSNHSVRSVRRGPSRLGQAPGSIAGGMNLSHCFTLTRTTSQGFGSNTASGDEPGDALTAVTAILNTRCSYNGVPYGSSASMDGRCPAPSGGAGAGGAVGAGVMSGTLSDIGGAEGLGVSRMERGVPGEHRSMPIPNCVMESGSPDPYEGMQLMQADPPADLQTAAAAAAVEAAVEATAASMSANAAAALSARAHVRSVGMPGTAGRPAAAAAQAAATGGWAIAGGGAAAEARFRDQHEAQSHLSPPIEGMADSATAPVHVEEMGTARRPASIANMHSASPIVLGGLVSGDDGTPAPIPAGSGRSSISMHGGDDHACHSRRSVVSIASAVLAVPYSFTLPPPNSGGGAQVVNVGAVVSASGDVQARGSGEIDSATFAQLRGLYTTPRLSVGGPTSAEDEAVAAPAKRPASSSDVNTFSRLASGFRRKVEKTLKMVLS</sequence>
<dbReference type="GO" id="GO:0005634">
    <property type="term" value="C:nucleus"/>
    <property type="evidence" value="ECO:0000318"/>
    <property type="project" value="GO_Central"/>
</dbReference>
<protein>
    <recommendedName>
        <fullName evidence="4">Protein kinase domain-containing protein</fullName>
    </recommendedName>
</protein>
<feature type="compositionally biased region" description="Low complexity" evidence="3">
    <location>
        <begin position="1466"/>
        <end position="1489"/>
    </location>
</feature>
<feature type="region of interest" description="Disordered" evidence="3">
    <location>
        <begin position="459"/>
        <end position="569"/>
    </location>
</feature>
<feature type="compositionally biased region" description="Low complexity" evidence="3">
    <location>
        <begin position="539"/>
        <end position="558"/>
    </location>
</feature>
<name>A0A2K3D9X8_CHLRE</name>
<feature type="region of interest" description="Disordered" evidence="3">
    <location>
        <begin position="928"/>
        <end position="1036"/>
    </location>
</feature>
<keyword evidence="6" id="KW-1185">Reference proteome</keyword>
<feature type="compositionally biased region" description="Polar residues" evidence="3">
    <location>
        <begin position="155"/>
        <end position="164"/>
    </location>
</feature>
<feature type="region of interest" description="Disordered" evidence="3">
    <location>
        <begin position="849"/>
        <end position="898"/>
    </location>
</feature>